<evidence type="ECO:0000256" key="2">
    <source>
        <dbReference type="SAM" id="Phobius"/>
    </source>
</evidence>
<comment type="caution">
    <text evidence="3">The sequence shown here is derived from an EMBL/GenBank/DDBJ whole genome shotgun (WGS) entry which is preliminary data.</text>
</comment>
<dbReference type="AlphaFoldDB" id="A0A556QGH6"/>
<feature type="transmembrane region" description="Helical" evidence="2">
    <location>
        <begin position="45"/>
        <end position="64"/>
    </location>
</feature>
<dbReference type="Proteomes" id="UP000315648">
    <property type="component" value="Unassembled WGS sequence"/>
</dbReference>
<evidence type="ECO:0000256" key="1">
    <source>
        <dbReference type="SAM" id="MobiDB-lite"/>
    </source>
</evidence>
<keyword evidence="4" id="KW-1185">Reference proteome</keyword>
<reference evidence="3 4" key="1">
    <citation type="submission" date="2019-07" db="EMBL/GenBank/DDBJ databases">
        <title>Description of 53C-WASEF.</title>
        <authorList>
            <person name="Pitt A."/>
            <person name="Hahn M.W."/>
        </authorList>
    </citation>
    <scope>NUCLEOTIDE SEQUENCE [LARGE SCALE GENOMIC DNA]</scope>
    <source>
        <strain evidence="3 4">53C-WASEF</strain>
    </source>
</reference>
<feature type="region of interest" description="Disordered" evidence="1">
    <location>
        <begin position="64"/>
        <end position="83"/>
    </location>
</feature>
<name>A0A556QGH6_9BACT</name>
<keyword evidence="2" id="KW-0812">Transmembrane</keyword>
<evidence type="ECO:0000313" key="3">
    <source>
        <dbReference type="EMBL" id="TSJ75727.1"/>
    </source>
</evidence>
<dbReference type="RefSeq" id="WP_144354000.1">
    <property type="nucleotide sequence ID" value="NZ_CBCRVV010000004.1"/>
</dbReference>
<organism evidence="3 4">
    <name type="scientific">Rariglobus hedericola</name>
    <dbReference type="NCBI Taxonomy" id="2597822"/>
    <lineage>
        <taxon>Bacteria</taxon>
        <taxon>Pseudomonadati</taxon>
        <taxon>Verrucomicrobiota</taxon>
        <taxon>Opitutia</taxon>
        <taxon>Opitutales</taxon>
        <taxon>Opitutaceae</taxon>
        <taxon>Rariglobus</taxon>
    </lineage>
</organism>
<sequence length="83" mass="9022">MNAQTFFRTIGFLIILFLVVYVSIENTQIIDFRFSMLADKPLRSSAAIIYFAMFAVGVIGGTLLHNSGGKSGGRSSEGGSKRK</sequence>
<evidence type="ECO:0008006" key="5">
    <source>
        <dbReference type="Google" id="ProtNLM"/>
    </source>
</evidence>
<dbReference type="EMBL" id="VMBG01000003">
    <property type="protein sequence ID" value="TSJ75727.1"/>
    <property type="molecule type" value="Genomic_DNA"/>
</dbReference>
<protein>
    <recommendedName>
        <fullName evidence="5">DUF1049 domain-containing protein</fullName>
    </recommendedName>
</protein>
<evidence type="ECO:0000313" key="4">
    <source>
        <dbReference type="Proteomes" id="UP000315648"/>
    </source>
</evidence>
<feature type="transmembrane region" description="Helical" evidence="2">
    <location>
        <begin position="6"/>
        <end position="24"/>
    </location>
</feature>
<keyword evidence="2" id="KW-1133">Transmembrane helix</keyword>
<keyword evidence="2" id="KW-0472">Membrane</keyword>
<dbReference type="OrthoDB" id="9951283at2"/>
<accession>A0A556QGH6</accession>
<gene>
    <name evidence="3" type="ORF">FPL22_15780</name>
</gene>
<proteinExistence type="predicted"/>